<dbReference type="Pfam" id="PF01794">
    <property type="entry name" value="Ferric_reduct"/>
    <property type="match status" value="1"/>
</dbReference>
<protein>
    <submittedName>
        <fullName evidence="8">Oxidoreductase</fullName>
    </submittedName>
</protein>
<evidence type="ECO:0000256" key="4">
    <source>
        <dbReference type="ARBA" id="ARBA00023002"/>
    </source>
</evidence>
<feature type="domain" description="Ferric oxidoreductase" evidence="7">
    <location>
        <begin position="44"/>
        <end position="160"/>
    </location>
</feature>
<dbReference type="InterPro" id="IPR050369">
    <property type="entry name" value="RBOH/FRE"/>
</dbReference>
<dbReference type="EMBL" id="DSDO01000252">
    <property type="protein sequence ID" value="HDR46779.1"/>
    <property type="molecule type" value="Genomic_DNA"/>
</dbReference>
<keyword evidence="5 6" id="KW-0472">Membrane</keyword>
<dbReference type="AlphaFoldDB" id="A0A831LQM7"/>
<dbReference type="GO" id="GO:0016175">
    <property type="term" value="F:superoxide-generating NAD(P)H oxidase activity"/>
    <property type="evidence" value="ECO:0007669"/>
    <property type="project" value="TreeGrafter"/>
</dbReference>
<dbReference type="InterPro" id="IPR013130">
    <property type="entry name" value="Fe3_Rdtase_TM_dom"/>
</dbReference>
<feature type="non-terminal residue" evidence="8">
    <location>
        <position position="258"/>
    </location>
</feature>
<evidence type="ECO:0000256" key="6">
    <source>
        <dbReference type="SAM" id="Phobius"/>
    </source>
</evidence>
<evidence type="ECO:0000256" key="5">
    <source>
        <dbReference type="ARBA" id="ARBA00023136"/>
    </source>
</evidence>
<accession>A0A831LQM7</accession>
<feature type="transmembrane region" description="Helical" evidence="6">
    <location>
        <begin position="74"/>
        <end position="96"/>
    </location>
</feature>
<feature type="transmembrane region" description="Helical" evidence="6">
    <location>
        <begin position="148"/>
        <end position="173"/>
    </location>
</feature>
<evidence type="ECO:0000313" key="8">
    <source>
        <dbReference type="EMBL" id="HDR46779.1"/>
    </source>
</evidence>
<feature type="transmembrane region" description="Helical" evidence="6">
    <location>
        <begin position="7"/>
        <end position="28"/>
    </location>
</feature>
<evidence type="ECO:0000256" key="3">
    <source>
        <dbReference type="ARBA" id="ARBA00022989"/>
    </source>
</evidence>
<name>A0A831LQM7_9BACT</name>
<dbReference type="GO" id="GO:0005886">
    <property type="term" value="C:plasma membrane"/>
    <property type="evidence" value="ECO:0007669"/>
    <property type="project" value="TreeGrafter"/>
</dbReference>
<comment type="subcellular location">
    <subcellularLocation>
        <location evidence="1">Membrane</location>
        <topology evidence="1">Multi-pass membrane protein</topology>
    </subcellularLocation>
</comment>
<proteinExistence type="predicted"/>
<feature type="transmembrane region" description="Helical" evidence="6">
    <location>
        <begin position="116"/>
        <end position="136"/>
    </location>
</feature>
<keyword evidence="3 6" id="KW-1133">Transmembrane helix</keyword>
<evidence type="ECO:0000259" key="7">
    <source>
        <dbReference type="Pfam" id="PF01794"/>
    </source>
</evidence>
<comment type="caution">
    <text evidence="8">The sequence shown here is derived from an EMBL/GenBank/DDBJ whole genome shotgun (WGS) entry which is preliminary data.</text>
</comment>
<evidence type="ECO:0000256" key="2">
    <source>
        <dbReference type="ARBA" id="ARBA00022692"/>
    </source>
</evidence>
<feature type="transmembrane region" description="Helical" evidence="6">
    <location>
        <begin position="40"/>
        <end position="62"/>
    </location>
</feature>
<keyword evidence="2 6" id="KW-0812">Transmembrane</keyword>
<sequence>MILFCRAAFWIAVYLVLVLLPLFALLLGPRPSGSGFWWDLSLALGFAGTTMMAVMFFLTARFQRATAPFGIDLVYYFHRWISLGAALFVVLHPVLFVVQDTFMLQMFHPAVMGWELWSGVGSALALAAIMVTSLWRKPLRIHYDAWRIWHALLAVIALALALAHIAGIGHYSAEPWKKGLWLIIGLSCVAVVVYVRLIKPVALLKRPWRVADVIEERGSTWTLVLRPERHAGFLFLPGQFAWLTLERSPFAMKEHPFS</sequence>
<evidence type="ECO:0000256" key="1">
    <source>
        <dbReference type="ARBA" id="ARBA00004141"/>
    </source>
</evidence>
<gene>
    <name evidence="8" type="ORF">ENN94_03660</name>
</gene>
<dbReference type="Proteomes" id="UP000886162">
    <property type="component" value="Unassembled WGS sequence"/>
</dbReference>
<dbReference type="PANTHER" id="PTHR11972:SF69">
    <property type="entry name" value="FERRIC REDUCTION OXIDASE 6-RELATED"/>
    <property type="match status" value="1"/>
</dbReference>
<organism evidence="8">
    <name type="scientific">Geoalkalibacter subterraneus</name>
    <dbReference type="NCBI Taxonomy" id="483547"/>
    <lineage>
        <taxon>Bacteria</taxon>
        <taxon>Pseudomonadati</taxon>
        <taxon>Thermodesulfobacteriota</taxon>
        <taxon>Desulfuromonadia</taxon>
        <taxon>Desulfuromonadales</taxon>
        <taxon>Geoalkalibacteraceae</taxon>
        <taxon>Geoalkalibacter</taxon>
    </lineage>
</organism>
<dbReference type="PANTHER" id="PTHR11972">
    <property type="entry name" value="NADPH OXIDASE"/>
    <property type="match status" value="1"/>
</dbReference>
<feature type="transmembrane region" description="Helical" evidence="6">
    <location>
        <begin position="179"/>
        <end position="198"/>
    </location>
</feature>
<reference evidence="8" key="1">
    <citation type="journal article" date="2020" name="mSystems">
        <title>Genome- and Community-Level Interaction Insights into Carbon Utilization and Element Cycling Functions of Hydrothermarchaeota in Hydrothermal Sediment.</title>
        <authorList>
            <person name="Zhou Z."/>
            <person name="Liu Y."/>
            <person name="Xu W."/>
            <person name="Pan J."/>
            <person name="Luo Z.H."/>
            <person name="Li M."/>
        </authorList>
    </citation>
    <scope>NUCLEOTIDE SEQUENCE [LARGE SCALE GENOMIC DNA]</scope>
    <source>
        <strain evidence="8">SpSt-1220</strain>
    </source>
</reference>
<keyword evidence="4" id="KW-0560">Oxidoreductase</keyword>